<organism evidence="2 3">
    <name type="scientific">Isosphaera pallida (strain ATCC 43644 / DSM 9630 / IS1B)</name>
    <dbReference type="NCBI Taxonomy" id="575540"/>
    <lineage>
        <taxon>Bacteria</taxon>
        <taxon>Pseudomonadati</taxon>
        <taxon>Planctomycetota</taxon>
        <taxon>Planctomycetia</taxon>
        <taxon>Isosphaerales</taxon>
        <taxon>Isosphaeraceae</taxon>
        <taxon>Isosphaera</taxon>
    </lineage>
</organism>
<name>E8R6N0_ISOPI</name>
<reference evidence="2 3" key="2">
    <citation type="journal article" date="2011" name="Stand. Genomic Sci.">
        <title>Complete genome sequence of Isosphaera pallida type strain (IS1B).</title>
        <authorList>
            <consortium name="US DOE Joint Genome Institute (JGI-PGF)"/>
            <person name="Goker M."/>
            <person name="Cleland D."/>
            <person name="Saunders E."/>
            <person name="Lapidus A."/>
            <person name="Nolan M."/>
            <person name="Lucas S."/>
            <person name="Hammon N."/>
            <person name="Deshpande S."/>
            <person name="Cheng J.F."/>
            <person name="Tapia R."/>
            <person name="Han C."/>
            <person name="Goodwin L."/>
            <person name="Pitluck S."/>
            <person name="Liolios K."/>
            <person name="Pagani I."/>
            <person name="Ivanova N."/>
            <person name="Mavromatis K."/>
            <person name="Pati A."/>
            <person name="Chen A."/>
            <person name="Palaniappan K."/>
            <person name="Land M."/>
            <person name="Hauser L."/>
            <person name="Chang Y.J."/>
            <person name="Jeffries C.D."/>
            <person name="Detter J.C."/>
            <person name="Beck B."/>
            <person name="Woyke T."/>
            <person name="Bristow J."/>
            <person name="Eisen J.A."/>
            <person name="Markowitz V."/>
            <person name="Hugenholtz P."/>
            <person name="Kyrpides N.C."/>
            <person name="Klenk H.P."/>
        </authorList>
    </citation>
    <scope>NUCLEOTIDE SEQUENCE [LARGE SCALE GENOMIC DNA]</scope>
    <source>
        <strain evidence="3">ATCC 43644 / DSM 9630 / IS1B</strain>
    </source>
</reference>
<dbReference type="KEGG" id="ipa:Isop_3372"/>
<dbReference type="Pfam" id="PF18480">
    <property type="entry name" value="DUF5615"/>
    <property type="match status" value="1"/>
</dbReference>
<feature type="domain" description="DUF5615" evidence="1">
    <location>
        <begin position="1"/>
        <end position="108"/>
    </location>
</feature>
<dbReference type="eggNOG" id="COG4634">
    <property type="taxonomic scope" value="Bacteria"/>
</dbReference>
<dbReference type="OrthoDB" id="9806751at2"/>
<dbReference type="InterPro" id="IPR041049">
    <property type="entry name" value="DUF5615"/>
</dbReference>
<accession>E8R6N0</accession>
<proteinExistence type="predicted"/>
<dbReference type="HOGENOM" id="CLU_150003_0_1_0"/>
<keyword evidence="3" id="KW-1185">Reference proteome</keyword>
<evidence type="ECO:0000313" key="3">
    <source>
        <dbReference type="Proteomes" id="UP000008631"/>
    </source>
</evidence>
<evidence type="ECO:0000259" key="1">
    <source>
        <dbReference type="Pfam" id="PF18480"/>
    </source>
</evidence>
<reference key="1">
    <citation type="submission" date="2010-11" db="EMBL/GenBank/DDBJ databases">
        <title>The complete sequence of chromosome of Isophaera pallida ATCC 43644.</title>
        <authorList>
            <consortium name="US DOE Joint Genome Institute (JGI-PGF)"/>
            <person name="Lucas S."/>
            <person name="Copeland A."/>
            <person name="Lapidus A."/>
            <person name="Bruce D."/>
            <person name="Goodwin L."/>
            <person name="Pitluck S."/>
            <person name="Kyrpides N."/>
            <person name="Mavromatis K."/>
            <person name="Pagani I."/>
            <person name="Ivanova N."/>
            <person name="Saunders E."/>
            <person name="Brettin T."/>
            <person name="Detter J.C."/>
            <person name="Han C."/>
            <person name="Tapia R."/>
            <person name="Land M."/>
            <person name="Hauser L."/>
            <person name="Markowitz V."/>
            <person name="Cheng J.-F."/>
            <person name="Hugenholtz P."/>
            <person name="Woyke T."/>
            <person name="Wu D."/>
            <person name="Eisen J.A."/>
        </authorList>
    </citation>
    <scope>NUCLEOTIDE SEQUENCE</scope>
    <source>
        <strain>ATCC 43644</strain>
    </source>
</reference>
<protein>
    <recommendedName>
        <fullName evidence="1">DUF5615 domain-containing protein</fullName>
    </recommendedName>
</protein>
<dbReference type="STRING" id="575540.Isop_3372"/>
<evidence type="ECO:0000313" key="2">
    <source>
        <dbReference type="EMBL" id="ADV63932.1"/>
    </source>
</evidence>
<sequence length="126" mass="14034">MRILANENFPRNAVEALRLAGHDVVWIRMDSPGVTDEEVLARAIAEQRILFTFDKDFGELAYRVGLPSACGVVLFRIPMDSPVQVAERIVNLIATRMDWVGHFSVIDDTKVRIRALPGSQPSDANS</sequence>
<gene>
    <name evidence="2" type="ordered locus">Isop_3372</name>
</gene>
<dbReference type="Proteomes" id="UP000008631">
    <property type="component" value="Chromosome"/>
</dbReference>
<dbReference type="InParanoid" id="E8R6N0"/>
<dbReference type="EMBL" id="CP002353">
    <property type="protein sequence ID" value="ADV63932.1"/>
    <property type="molecule type" value="Genomic_DNA"/>
</dbReference>
<dbReference type="RefSeq" id="WP_013566220.1">
    <property type="nucleotide sequence ID" value="NC_014962.1"/>
</dbReference>
<dbReference type="AlphaFoldDB" id="E8R6N0"/>